<dbReference type="SMART" id="SM01425">
    <property type="entry name" value="EsV_1_7"/>
    <property type="match status" value="5"/>
</dbReference>
<evidence type="ECO:0000313" key="1">
    <source>
        <dbReference type="EMBL" id="ABT14709.1"/>
    </source>
</evidence>
<keyword evidence="2" id="KW-1185">Reference proteome</keyword>
<dbReference type="OrthoDB" id="24150at10239"/>
<name>A7IWI5_PBCVN</name>
<dbReference type="Pfam" id="PF19114">
    <property type="entry name" value="EsV_1_7_cys"/>
    <property type="match status" value="6"/>
</dbReference>
<dbReference type="KEGG" id="vg:5658904"/>
<dbReference type="Proteomes" id="UP000202419">
    <property type="component" value="Segment"/>
</dbReference>
<organism evidence="1 2">
    <name type="scientific">Paramecium bursaria Chlorella virus NY2A</name>
    <name type="common">PBCV-NY2A</name>
    <dbReference type="NCBI Taxonomy" id="46021"/>
    <lineage>
        <taxon>Viruses</taxon>
        <taxon>Varidnaviria</taxon>
        <taxon>Bamfordvirae</taxon>
        <taxon>Nucleocytoviricota</taxon>
        <taxon>Megaviricetes</taxon>
        <taxon>Algavirales</taxon>
        <taxon>Phycodnaviridae</taxon>
        <taxon>Chlorovirus</taxon>
        <taxon>Chlorovirus americanus</taxon>
    </lineage>
</organism>
<evidence type="ECO:0000313" key="2">
    <source>
        <dbReference type="Proteomes" id="UP000202419"/>
    </source>
</evidence>
<gene>
    <name evidence="1" type="primary">B310R</name>
    <name evidence="1" type="ORF">NY2A_B310R</name>
</gene>
<dbReference type="EMBL" id="DQ491002">
    <property type="protein sequence ID" value="ABT14709.1"/>
    <property type="molecule type" value="Genomic_DNA"/>
</dbReference>
<organismHost>
    <name type="scientific">Chlorella</name>
    <dbReference type="NCBI Taxonomy" id="3071"/>
</organismHost>
<proteinExistence type="predicted"/>
<accession>A7IWI5</accession>
<protein>
    <submittedName>
        <fullName evidence="1">Uncharacterized protein B310R</fullName>
    </submittedName>
</protein>
<dbReference type="InterPro" id="IPR043822">
    <property type="entry name" value="EsV_1_7_cys"/>
</dbReference>
<dbReference type="GeneID" id="5658904"/>
<reference evidence="1 2" key="1">
    <citation type="journal article" date="2007" name="Virology">
        <title>Sequence and annotation of the 369-kb NY-2A and the 345-kb AR158 viruses that infect Chlorella NC64A.</title>
        <authorList>
            <person name="Fitzgerald L.A."/>
            <person name="Graves M.V."/>
            <person name="Li X."/>
            <person name="Feldblyum T."/>
            <person name="Nierman W.C."/>
            <person name="Van Etten J.L."/>
        </authorList>
    </citation>
    <scope>NUCLEOTIDE SEQUENCE [LARGE SCALE GENOMIC DNA]</scope>
    <source>
        <strain evidence="1 2">NY-2A</strain>
    </source>
</reference>
<sequence length="382" mass="43271">MPKCKCGRWPVYGLPNTKKRIWCSECKPDEAVNVATKKCKCRKSQSTFGLPGQKAQFCKDCKPEDAIDIVHKKCKCEKSRPTFGLPGEKAEFCGDCKPEDAITIHKKCKCGKRQPKFGLPGQKAEFCSDCKPKDAIDVVNKKCKCGKRPNYGLPGQKAEFCNDCKPKDAIDVVNKKCKCGTIPSFGLPGQKAEFCKECKPYDAIDVVSPICPGYDGVPCPVRTQIGTGKSYCLSCDPDESRRLPRKKDEHAFFCFLEKHDIDVTQREYRIDYKCVDTSKSHAFIDGVIITPNIVLCLEVDENAHKHYEPGCDKARTHLVSTELLLAFPEHHIAWIRVNPTISDYDRSDRALKIRDERYFDAVLLIRKLLERPRTDIIYIGYE</sequence>
<dbReference type="RefSeq" id="YP_001497506.1">
    <property type="nucleotide sequence ID" value="NC_009898.1"/>
</dbReference>